<evidence type="ECO:0000313" key="9">
    <source>
        <dbReference type="Proteomes" id="UP000677244"/>
    </source>
</evidence>
<reference evidence="8 9" key="1">
    <citation type="submission" date="2021-03" db="EMBL/GenBank/DDBJ databases">
        <title>Assistant Professor.</title>
        <authorList>
            <person name="Huq M.A."/>
        </authorList>
    </citation>
    <scope>NUCLEOTIDE SEQUENCE [LARGE SCALE GENOMIC DNA]</scope>
    <source>
        <strain evidence="8 9">MAH-29</strain>
    </source>
</reference>
<dbReference type="InterPro" id="IPR022045">
    <property type="entry name" value="TcdB_toxin_mid/N"/>
</dbReference>
<keyword evidence="5" id="KW-0812">Transmembrane</keyword>
<keyword evidence="3" id="KW-0843">Virulence</keyword>
<keyword evidence="9" id="KW-1185">Reference proteome</keyword>
<feature type="compositionally biased region" description="Pro residues" evidence="4">
    <location>
        <begin position="2249"/>
        <end position="2260"/>
    </location>
</feature>
<evidence type="ECO:0000256" key="4">
    <source>
        <dbReference type="SAM" id="MobiDB-lite"/>
    </source>
</evidence>
<feature type="transmembrane region" description="Helical" evidence="5">
    <location>
        <begin position="2456"/>
        <end position="2476"/>
    </location>
</feature>
<dbReference type="InterPro" id="IPR022385">
    <property type="entry name" value="Rhs_assc_core"/>
</dbReference>
<feature type="compositionally biased region" description="Polar residues" evidence="4">
    <location>
        <begin position="1310"/>
        <end position="1319"/>
    </location>
</feature>
<dbReference type="Proteomes" id="UP000677244">
    <property type="component" value="Unassembled WGS sequence"/>
</dbReference>
<dbReference type="NCBIfam" id="TIGR03696">
    <property type="entry name" value="Rhs_assc_core"/>
    <property type="match status" value="1"/>
</dbReference>
<dbReference type="Pfam" id="PF03534">
    <property type="entry name" value="SpvB"/>
    <property type="match status" value="1"/>
</dbReference>
<evidence type="ECO:0000256" key="2">
    <source>
        <dbReference type="ARBA" id="ARBA00022525"/>
    </source>
</evidence>
<feature type="region of interest" description="Disordered" evidence="4">
    <location>
        <begin position="1300"/>
        <end position="1319"/>
    </location>
</feature>
<comment type="caution">
    <text evidence="8">The sequence shown here is derived from an EMBL/GenBank/DDBJ whole genome shotgun (WGS) entry which is preliminary data.</text>
</comment>
<feature type="region of interest" description="Disordered" evidence="4">
    <location>
        <begin position="2173"/>
        <end position="2235"/>
    </location>
</feature>
<dbReference type="PRINTS" id="PR01341">
    <property type="entry name" value="SALSPVBPROT"/>
</dbReference>
<evidence type="ECO:0000259" key="6">
    <source>
        <dbReference type="Pfam" id="PF12255"/>
    </source>
</evidence>
<keyword evidence="5" id="KW-0472">Membrane</keyword>
<evidence type="ECO:0000256" key="1">
    <source>
        <dbReference type="ARBA" id="ARBA00004613"/>
    </source>
</evidence>
<organism evidence="8 9">
    <name type="scientific">Niastella soli</name>
    <dbReference type="NCBI Taxonomy" id="2821487"/>
    <lineage>
        <taxon>Bacteria</taxon>
        <taxon>Pseudomonadati</taxon>
        <taxon>Bacteroidota</taxon>
        <taxon>Chitinophagia</taxon>
        <taxon>Chitinophagales</taxon>
        <taxon>Chitinophagaceae</taxon>
        <taxon>Niastella</taxon>
    </lineage>
</organism>
<dbReference type="PANTHER" id="PTHR32305:SF15">
    <property type="entry name" value="PROTEIN RHSA-RELATED"/>
    <property type="match status" value="1"/>
</dbReference>
<keyword evidence="5" id="KW-1133">Transmembrane helix</keyword>
<feature type="domain" description="Insecticide toxin TcdB middle/C-terminal" evidence="6">
    <location>
        <begin position="891"/>
        <end position="1016"/>
    </location>
</feature>
<dbReference type="InterPro" id="IPR022044">
    <property type="entry name" value="TcdB_toxin_mid/C"/>
</dbReference>
<dbReference type="InterPro" id="IPR050708">
    <property type="entry name" value="T6SS_VgrG/RHS"/>
</dbReference>
<evidence type="ECO:0000313" key="8">
    <source>
        <dbReference type="EMBL" id="MBO9204291.1"/>
    </source>
</evidence>
<proteinExistence type="predicted"/>
<dbReference type="InterPro" id="IPR028994">
    <property type="entry name" value="Integrin_alpha_N"/>
</dbReference>
<accession>A0ABS3Z291</accession>
<comment type="subcellular location">
    <subcellularLocation>
        <location evidence="1">Secreted</location>
    </subcellularLocation>
</comment>
<dbReference type="Gene3D" id="2.180.10.10">
    <property type="entry name" value="RHS repeat-associated core"/>
    <property type="match status" value="1"/>
</dbReference>
<dbReference type="EMBL" id="JAGHKO010000011">
    <property type="protein sequence ID" value="MBO9204291.1"/>
    <property type="molecule type" value="Genomic_DNA"/>
</dbReference>
<dbReference type="Pfam" id="PF12256">
    <property type="entry name" value="TcdB_toxin_midN"/>
    <property type="match status" value="1"/>
</dbReference>
<sequence length="2478" mass="277807">MENINTTQNKAAKTASNLVQVPAITLPKGGGAIKSVNEKFNVNAVDGTAAFSIPLPFTPGRNGNTPSLSLSYNSGGGNGIFGLGWNGDCPSIQRRTEKKLPEYKDEEESDVFILSGSEDLVPELIKDANGNWNRNTISNNGVTITRYRPRIEGLFARIEKIEENNIVYWRVRSKDNVVSVFGQSPGSRIASPVAGEEHNIFKWCLEYTYDDKGNITRYVYKKEDKTNIAPAVHEKNRLNDTAPVTNVYPKRVLYGNNVAWYEGEAMPPDSGFLFELVFDYGEHDRDKPTTREITGWTARKDPFSTYRSGFEIRTSRLCRRILMFHHFKEELGWDDYLVRSLDLAYDERPHLTYLEQITQTGYIWNTNGTLRSKRSLPPLAFSYCKPGFSKEVKEVSQEDVVNDPVGLDNRLYQWTDLYSEGMAGMLTEQATGWYYKENLGEGKFSAAQLVSPKPALSGLSTGDLAIQELEANGKKYLVKTDGALKGYFELTAEETWEPFTAFQQFPNIDLSDPNLKFLDLNGDGRPDLLISHEQEFIWYAAKGKLGYDDYQSAAKAADEEKGPAILFANKNENILIATADMSGDGLADIVIITHSNVSYYPNLGYGRFGARVTMQMNGSFDNNINFNPHFIQLADIDGSGTTDIIYTGKNSIQVWFNQSGNSLNDPDEYFNPFPEINDQTKVGVFDLLGNGTACLVWSSPLPAHSHAPLRYIDLMGGRKPHLMEKYLNNLGKEITFRYRSSTQYYLEDKANGNKWITKLPFPVQCVSEIIVEDNISQTRFSNQYHYHHGYYDAVEREFRGFAMVVQVDSEQYESYLRKTQHLATAIDERSLFQPVVTTKTWFHTGACLNREQIFHQLQEEYYSGTATNPQMYWLPETDLPINLSTEEQIECCRALKGLPLRREVYSDEGNAAVQIHPYTVTQYNYDIQRLQPRGEQRYGIFLTHEKEALIINFERNPADPRMAHTINVEFDKYGNVLQAASVVYGRRTADAGLPTVDDREKQTRQYITYTCSRFTQEIALPSAYRLPAGYETQTWELNTGAPAAVFFTPGEIKLCFENAAVQVYEQETAINEKRKLEHARILYLRDDLSGPQPAGFQDTKGLLYENYLLAGTPSLMQHIYGDKYNESLWRDQARYVQLEGDNNYWIKSGRTWLYPDPSIPEVNFTKSNFYLPVAYEDNFGNRTRVVYDRYRLLLKSAIDALNNESNADGFNYRVMAPYLLRDANNNRTGVRFDELGLVSHQFIMGKSTELKGDPMDVNTTELSPNDQPSAVLEYAFRYFDTNGQQANRVKNTTYESHYYNSDAPVDPTRKTQVSYSYSDGSGHEVLRKIQAEPGLAPERGVDGKLVHDASGNLQYKDTSPALRWIGTGRTIFNNKGNPVKQYEPFFDSSFEYNNEKELVELGFTPVIYYDALGRVIKTEKPNGTFSKIVFDAWQQKGYDDNDTVKESSWYAQRINGEKGEAEQQAAQKAALHYNTPSTIYLDSLGRQFLVVTHNKTQRSNEAVQEEWYYTRTKQDIEGNQLAITDARGNVVMSFKYDMLGNTCFQQSMDAGDRWMLVDAMGKLLRVWDSRQQTISYTYDALHRPAQLFVDTGTGNIVFEQYEYGEMAPDALGHNLKGRLFRHYDTSGIVTNAAYDFKGNLLTSSRQLVKDYRNMANWSTSPLLETETFNSETAYDALNRPVKIIAPDRSLFTPLYNEASLLNKVVVNIKGVNESTSFVNNIDYNAKGQRKAIFYGNNTKTTYQYEPETCRLTRLLTTGGSNQVLQDLNYTYDPAGNITRQFDNAQKTVFYGGQQVEAQSDYYYDAVYRLIEAGGREHTGQTSGNGTDNWNDDWCRFSLQPNSPVQMRNYTQKYGYDSAGNLTKMQHIAGPQGSFTREFTYNASNNRLMSVTTGDENFAYSYNVHGSMLTMPHLKQLNWNFREQLQHVSLGGGGEAYYVYDSNGQRVRKVVERLFNKTEERIYLGVFEIYRERRANVILLERETLHVTDDKNRIAMVDTLTKVNYGTTSQLVRYQYSDHLGSSCLELDADANIISYEEYHPYGTTAYQATDSSRQVPAKRYRYTGMERDEESGFNYHSARYYVPWLGRWCNADPIGIRGGLNVYGYCRGNPVMRTDPKGTTDQPPAQKHLIEQFNVETRATQTTYSQASNIRKYVDNIAESWMENAADYHVGHHPDTPMWSSPPGATQWVGPQNAKANNQQSAGERKDAASAKAKGQYGREGGDHVGPAVPNGPKVVLPQDVKAIINRKPPAPAPAAPAPPAASGGKQPMYGPEQQSFPFAKDKQLEFDFSKPLPVRSAPSASPKVEREQPVQSPFVFEETAPIPVQRSTPAPPGQGSTPVPAPSGAYSAGKAAANGLAQFVPGTTEGLMATEAIALAAARAGMPRLAAAAFAGARAPGPAAIGGIVGAVAGVKAENLVRDIGLGETAATGAGLSVAVIAGGLAAGAFVALTAPISLPVIAGAMIAGGLSAGFGYLMSK</sequence>
<dbReference type="Pfam" id="PF12255">
    <property type="entry name" value="TcdB_toxin_midC"/>
    <property type="match status" value="1"/>
</dbReference>
<protein>
    <recommendedName>
        <fullName evidence="10">Insecticidal toxin complex protein</fullName>
    </recommendedName>
</protein>
<dbReference type="InterPro" id="IPR003284">
    <property type="entry name" value="Sal_SpvB"/>
</dbReference>
<feature type="domain" description="Insecticide toxin TcdB middle/N-terminal" evidence="7">
    <location>
        <begin position="678"/>
        <end position="811"/>
    </location>
</feature>
<feature type="transmembrane region" description="Helical" evidence="5">
    <location>
        <begin position="2427"/>
        <end position="2449"/>
    </location>
</feature>
<evidence type="ECO:0008006" key="10">
    <source>
        <dbReference type="Google" id="ProtNLM"/>
    </source>
</evidence>
<feature type="region of interest" description="Disordered" evidence="4">
    <location>
        <begin position="2247"/>
        <end position="2275"/>
    </location>
</feature>
<evidence type="ECO:0000259" key="7">
    <source>
        <dbReference type="Pfam" id="PF12256"/>
    </source>
</evidence>
<dbReference type="SUPFAM" id="SSF69318">
    <property type="entry name" value="Integrin alpha N-terminal domain"/>
    <property type="match status" value="1"/>
</dbReference>
<gene>
    <name evidence="8" type="ORF">J7I42_28645</name>
</gene>
<evidence type="ECO:0000256" key="5">
    <source>
        <dbReference type="SAM" id="Phobius"/>
    </source>
</evidence>
<dbReference type="PANTHER" id="PTHR32305">
    <property type="match status" value="1"/>
</dbReference>
<name>A0ABS3Z291_9BACT</name>
<feature type="region of interest" description="Disordered" evidence="4">
    <location>
        <begin position="2293"/>
        <end position="2346"/>
    </location>
</feature>
<dbReference type="RefSeq" id="WP_209142713.1">
    <property type="nucleotide sequence ID" value="NZ_JAGHKO010000011.1"/>
</dbReference>
<keyword evidence="2" id="KW-0964">Secreted</keyword>
<evidence type="ECO:0000256" key="3">
    <source>
        <dbReference type="ARBA" id="ARBA00023026"/>
    </source>
</evidence>